<dbReference type="Gene3D" id="3.30.70.120">
    <property type="match status" value="1"/>
</dbReference>
<gene>
    <name evidence="2" type="ORF">GGD89_000802</name>
</gene>
<dbReference type="Pfam" id="PF03091">
    <property type="entry name" value="CutA1"/>
    <property type="match status" value="1"/>
</dbReference>
<comment type="caution">
    <text evidence="2">The sequence shown here is derived from an EMBL/GenBank/DDBJ whole genome shotgun (WGS) entry which is preliminary data.</text>
</comment>
<accession>A0A7W6W984</accession>
<name>A0A7W6W984_9PROT</name>
<reference evidence="2 3" key="1">
    <citation type="submission" date="2020-08" db="EMBL/GenBank/DDBJ databases">
        <title>Genome sequencing of Purple Non-Sulfur Bacteria from various extreme environments.</title>
        <authorList>
            <person name="Mayer M."/>
        </authorList>
    </citation>
    <scope>NUCLEOTIDE SEQUENCE [LARGE SCALE GENOMIC DNA]</scope>
    <source>
        <strain evidence="2 3">JA131</strain>
    </source>
</reference>
<proteinExistence type="inferred from homology"/>
<dbReference type="PANTHER" id="PTHR23419">
    <property type="entry name" value="DIVALENT CATION TOLERANCE CUTA-RELATED"/>
    <property type="match status" value="1"/>
</dbReference>
<evidence type="ECO:0000313" key="2">
    <source>
        <dbReference type="EMBL" id="MBB4265187.1"/>
    </source>
</evidence>
<evidence type="ECO:0000256" key="1">
    <source>
        <dbReference type="ARBA" id="ARBA00010169"/>
    </source>
</evidence>
<sequence>MDDRSPDLCLVYMTAGSRDEALAIGRALVAEKLAACVNVLGPMTSVYAWRGEIHEDAEVAVLAKTRRDLVPRLSARVQALHSYDCACVVALPIAGGHAPFLDWVGAQTAAGDTPVPPAPA</sequence>
<dbReference type="GO" id="GO:0010038">
    <property type="term" value="P:response to metal ion"/>
    <property type="evidence" value="ECO:0007669"/>
    <property type="project" value="InterPro"/>
</dbReference>
<dbReference type="InterPro" id="IPR004323">
    <property type="entry name" value="Ion_tolerance_CutA"/>
</dbReference>
<dbReference type="AlphaFoldDB" id="A0A7W6W984"/>
<evidence type="ECO:0000313" key="3">
    <source>
        <dbReference type="Proteomes" id="UP000554286"/>
    </source>
</evidence>
<dbReference type="GO" id="GO:0005507">
    <property type="term" value="F:copper ion binding"/>
    <property type="evidence" value="ECO:0007669"/>
    <property type="project" value="TreeGrafter"/>
</dbReference>
<dbReference type="InterPro" id="IPR015867">
    <property type="entry name" value="N-reg_PII/ATP_PRibTrfase_C"/>
</dbReference>
<dbReference type="InterPro" id="IPR011322">
    <property type="entry name" value="N-reg_PII-like_a/b"/>
</dbReference>
<keyword evidence="3" id="KW-1185">Reference proteome</keyword>
<organism evidence="2 3">
    <name type="scientific">Roseospira visakhapatnamensis</name>
    <dbReference type="NCBI Taxonomy" id="390880"/>
    <lineage>
        <taxon>Bacteria</taxon>
        <taxon>Pseudomonadati</taxon>
        <taxon>Pseudomonadota</taxon>
        <taxon>Alphaproteobacteria</taxon>
        <taxon>Rhodospirillales</taxon>
        <taxon>Rhodospirillaceae</taxon>
        <taxon>Roseospira</taxon>
    </lineage>
</organism>
<dbReference type="Proteomes" id="UP000554286">
    <property type="component" value="Unassembled WGS sequence"/>
</dbReference>
<comment type="similarity">
    <text evidence="1">Belongs to the CutA family.</text>
</comment>
<dbReference type="EMBL" id="JACIGK010000004">
    <property type="protein sequence ID" value="MBB4265187.1"/>
    <property type="molecule type" value="Genomic_DNA"/>
</dbReference>
<dbReference type="RefSeq" id="WP_184042810.1">
    <property type="nucleotide sequence ID" value="NZ_JACIGK010000004.1"/>
</dbReference>
<protein>
    <submittedName>
        <fullName evidence="2">Periplasmic divalent cation tolerance protein</fullName>
    </submittedName>
</protein>
<dbReference type="SUPFAM" id="SSF54913">
    <property type="entry name" value="GlnB-like"/>
    <property type="match status" value="1"/>
</dbReference>
<dbReference type="PANTHER" id="PTHR23419:SF8">
    <property type="entry name" value="FI09726P"/>
    <property type="match status" value="1"/>
</dbReference>